<dbReference type="EMBL" id="FPCH01000004">
    <property type="protein sequence ID" value="SFV38461.1"/>
    <property type="molecule type" value="Genomic_DNA"/>
</dbReference>
<dbReference type="STRING" id="51670.SAMN04488557_3679"/>
<organism evidence="3 4">
    <name type="scientific">Hyphomicrobium facile</name>
    <dbReference type="NCBI Taxonomy" id="51670"/>
    <lineage>
        <taxon>Bacteria</taxon>
        <taxon>Pseudomonadati</taxon>
        <taxon>Pseudomonadota</taxon>
        <taxon>Alphaproteobacteria</taxon>
        <taxon>Hyphomicrobiales</taxon>
        <taxon>Hyphomicrobiaceae</taxon>
        <taxon>Hyphomicrobium</taxon>
    </lineage>
</organism>
<dbReference type="Proteomes" id="UP000199423">
    <property type="component" value="Unassembled WGS sequence"/>
</dbReference>
<keyword evidence="4" id="KW-1185">Reference proteome</keyword>
<feature type="chain" id="PRO_5011488332" evidence="2">
    <location>
        <begin position="22"/>
        <end position="99"/>
    </location>
</feature>
<feature type="compositionally biased region" description="Polar residues" evidence="1">
    <location>
        <begin position="57"/>
        <end position="76"/>
    </location>
</feature>
<sequence length="99" mass="9444">MKKLIAACAFAALIGAAPAIAADTTNDNRPPSDTSSGPGVKGAPGSTNGPAMDANDPASNSGASSGDQGMSPSQDATGVKGAQDSTNGPSDKKPGDTAK</sequence>
<evidence type="ECO:0000256" key="2">
    <source>
        <dbReference type="SAM" id="SignalP"/>
    </source>
</evidence>
<protein>
    <submittedName>
        <fullName evidence="3">Uncharacterized protein</fullName>
    </submittedName>
</protein>
<evidence type="ECO:0000313" key="4">
    <source>
        <dbReference type="Proteomes" id="UP000199423"/>
    </source>
</evidence>
<proteinExistence type="predicted"/>
<accession>A0A1I7NUX4</accession>
<evidence type="ECO:0000256" key="1">
    <source>
        <dbReference type="SAM" id="MobiDB-lite"/>
    </source>
</evidence>
<feature type="region of interest" description="Disordered" evidence="1">
    <location>
        <begin position="19"/>
        <end position="99"/>
    </location>
</feature>
<evidence type="ECO:0000313" key="3">
    <source>
        <dbReference type="EMBL" id="SFV38461.1"/>
    </source>
</evidence>
<dbReference type="RefSeq" id="WP_092869224.1">
    <property type="nucleotide sequence ID" value="NZ_FPCH01000004.1"/>
</dbReference>
<feature type="compositionally biased region" description="Polar residues" evidence="1">
    <location>
        <begin position="23"/>
        <end position="37"/>
    </location>
</feature>
<feature type="signal peptide" evidence="2">
    <location>
        <begin position="1"/>
        <end position="21"/>
    </location>
</feature>
<dbReference type="AlphaFoldDB" id="A0A1I7NUX4"/>
<feature type="compositionally biased region" description="Basic and acidic residues" evidence="1">
    <location>
        <begin position="90"/>
        <end position="99"/>
    </location>
</feature>
<gene>
    <name evidence="3" type="ORF">SAMN04488557_3679</name>
</gene>
<name>A0A1I7NUX4_9HYPH</name>
<keyword evidence="2" id="KW-0732">Signal</keyword>
<dbReference type="OrthoDB" id="9877636at2"/>
<reference evidence="4" key="1">
    <citation type="submission" date="2016-10" db="EMBL/GenBank/DDBJ databases">
        <authorList>
            <person name="Varghese N."/>
            <person name="Submissions S."/>
        </authorList>
    </citation>
    <scope>NUCLEOTIDE SEQUENCE [LARGE SCALE GENOMIC DNA]</scope>
    <source>
        <strain evidence="4">DSM 1565</strain>
    </source>
</reference>